<keyword evidence="4" id="KW-1185">Reference proteome</keyword>
<dbReference type="OrthoDB" id="4062651at2759"/>
<evidence type="ECO:0000256" key="1">
    <source>
        <dbReference type="SAM" id="Coils"/>
    </source>
</evidence>
<sequence>MNLQASNYGVLGEKILWPPGFVALQRMPGELLHGLQLLINERTVKRWAKLEEAISRLDMGIEQAQQRMEEDREEAFEEDEHYDDEMDYAERFDPHDREDPEVLLEERQQLKTDIEDQLDEVKEKLKELESSSLNFTWERHELPISLRRLDKPWEDFNHELLVQAHLEARAVQAAEKERLEKEAKKAAKKGKKVAAPKVAPKVREVPTVYCAKVMDPGVAVAADGRTFHRSDAAYDDAGAKALVKDVEVFMKFCWRYIVERGKFNFEHVGLLPVVHTSTISRTHSSSKSMSGAAIITPFMQNGSVGAVMKALAGKRNTYAYKPDLLLANAKTLVSWYICVWSEFKRWVVQVAKGLAAVPPYCSPEYYNALTERRIQRAAVYVNALSPHKHDVFCLGLVLLQLATLQNVPAYRDKPKRLTAALEKLQNNNESPAAPELAKLLGRMLTINPAERPPFKDLVDAQDRWTLQASDWVRGFAEVLGFGKTPGEELYLDKSLTPPGMGTQSPPPDSKKDKSSKSTCTVM</sequence>
<evidence type="ECO:0000313" key="3">
    <source>
        <dbReference type="EMBL" id="CDI81368.1"/>
    </source>
</evidence>
<dbReference type="OMA" id="DEMDYAE"/>
<keyword evidence="3" id="KW-0808">Transferase</keyword>
<dbReference type="SUPFAM" id="SSF56112">
    <property type="entry name" value="Protein kinase-like (PK-like)"/>
    <property type="match status" value="1"/>
</dbReference>
<evidence type="ECO:0000256" key="2">
    <source>
        <dbReference type="SAM" id="MobiDB-lite"/>
    </source>
</evidence>
<feature type="region of interest" description="Disordered" evidence="2">
    <location>
        <begin position="490"/>
        <end position="522"/>
    </location>
</feature>
<feature type="coiled-coil region" evidence="1">
    <location>
        <begin position="54"/>
        <end position="131"/>
    </location>
</feature>
<proteinExistence type="predicted"/>
<keyword evidence="1" id="KW-0175">Coiled coil</keyword>
<accession>U6GQ16</accession>
<dbReference type="RefSeq" id="XP_013248896.1">
    <property type="nucleotide sequence ID" value="XM_013393442.1"/>
</dbReference>
<dbReference type="AlphaFoldDB" id="U6GQ16"/>
<evidence type="ECO:0000313" key="4">
    <source>
        <dbReference type="Proteomes" id="UP000018050"/>
    </source>
</evidence>
<protein>
    <submittedName>
        <fullName evidence="3">Protein kinase (Incomplete catalytic triad), putative</fullName>
    </submittedName>
</protein>
<organism evidence="3 4">
    <name type="scientific">Eimeria acervulina</name>
    <name type="common">Coccidian parasite</name>
    <dbReference type="NCBI Taxonomy" id="5801"/>
    <lineage>
        <taxon>Eukaryota</taxon>
        <taxon>Sar</taxon>
        <taxon>Alveolata</taxon>
        <taxon>Apicomplexa</taxon>
        <taxon>Conoidasida</taxon>
        <taxon>Coccidia</taxon>
        <taxon>Eucoccidiorida</taxon>
        <taxon>Eimeriorina</taxon>
        <taxon>Eimeriidae</taxon>
        <taxon>Eimeria</taxon>
    </lineage>
</organism>
<dbReference type="EMBL" id="HG671603">
    <property type="protein sequence ID" value="CDI81368.1"/>
    <property type="molecule type" value="Genomic_DNA"/>
</dbReference>
<reference evidence="3" key="2">
    <citation type="submission" date="2013-10" db="EMBL/GenBank/DDBJ databases">
        <authorList>
            <person name="Aslett M."/>
        </authorList>
    </citation>
    <scope>NUCLEOTIDE SEQUENCE</scope>
    <source>
        <strain evidence="3">Houghton</strain>
    </source>
</reference>
<dbReference type="VEuPathDB" id="ToxoDB:EAH_00021280"/>
<name>U6GQ16_EIMAC</name>
<gene>
    <name evidence="3" type="ORF">EAH_00021280</name>
</gene>
<dbReference type="InterPro" id="IPR011009">
    <property type="entry name" value="Kinase-like_dom_sf"/>
</dbReference>
<reference evidence="3" key="1">
    <citation type="submission" date="2013-10" db="EMBL/GenBank/DDBJ databases">
        <title>Genomic analysis of the causative agents of coccidiosis in chickens.</title>
        <authorList>
            <person name="Reid A.J."/>
            <person name="Blake D."/>
            <person name="Billington K."/>
            <person name="Browne H."/>
            <person name="Dunn M."/>
            <person name="Hung S."/>
            <person name="Kawahara F."/>
            <person name="Miranda-Saavedra D."/>
            <person name="Mourier T."/>
            <person name="Nagra H."/>
            <person name="Otto T.D."/>
            <person name="Rawlings N."/>
            <person name="Sanchez A."/>
            <person name="Sanders M."/>
            <person name="Subramaniam C."/>
            <person name="Tay Y."/>
            <person name="Dear P."/>
            <person name="Doerig C."/>
            <person name="Gruber A."/>
            <person name="Parkinson J."/>
            <person name="Shirley M."/>
            <person name="Wan K.L."/>
            <person name="Berriman M."/>
            <person name="Tomley F."/>
            <person name="Pain A."/>
        </authorList>
    </citation>
    <scope>NUCLEOTIDE SEQUENCE</scope>
    <source>
        <strain evidence="3">Houghton</strain>
    </source>
</reference>
<dbReference type="GO" id="GO:0016301">
    <property type="term" value="F:kinase activity"/>
    <property type="evidence" value="ECO:0007669"/>
    <property type="project" value="UniProtKB-KW"/>
</dbReference>
<dbReference type="Proteomes" id="UP000018050">
    <property type="component" value="Unassembled WGS sequence"/>
</dbReference>
<dbReference type="Gene3D" id="1.10.510.10">
    <property type="entry name" value="Transferase(Phosphotransferase) domain 1"/>
    <property type="match status" value="1"/>
</dbReference>
<dbReference type="GeneID" id="25270198"/>
<feature type="coiled-coil region" evidence="1">
    <location>
        <begin position="162"/>
        <end position="191"/>
    </location>
</feature>
<keyword evidence="3" id="KW-0418">Kinase</keyword>